<dbReference type="PANTHER" id="PTHR15892">
    <property type="entry name" value="MITOCHONDRIAL RIBOSOMAL PROTEIN L30"/>
    <property type="match status" value="1"/>
</dbReference>
<keyword evidence="7" id="KW-1185">Reference proteome</keyword>
<evidence type="ECO:0000259" key="5">
    <source>
        <dbReference type="Pfam" id="PF00327"/>
    </source>
</evidence>
<evidence type="ECO:0000256" key="4">
    <source>
        <dbReference type="ARBA" id="ARBA00035281"/>
    </source>
</evidence>
<dbReference type="GO" id="GO:0003735">
    <property type="term" value="F:structural constituent of ribosome"/>
    <property type="evidence" value="ECO:0007669"/>
    <property type="project" value="InterPro"/>
</dbReference>
<dbReference type="Pfam" id="PF00327">
    <property type="entry name" value="Ribosomal_L30"/>
    <property type="match status" value="1"/>
</dbReference>
<evidence type="ECO:0000256" key="2">
    <source>
        <dbReference type="ARBA" id="ARBA00022980"/>
    </source>
</evidence>
<dbReference type="PANTHER" id="PTHR15892:SF2">
    <property type="entry name" value="LARGE RIBOSOMAL SUBUNIT PROTEIN UL30M"/>
    <property type="match status" value="1"/>
</dbReference>
<name>A0AAV1I1J5_9CHLO</name>
<comment type="caution">
    <text evidence="6">The sequence shown here is derived from an EMBL/GenBank/DDBJ whole genome shotgun (WGS) entry which is preliminary data.</text>
</comment>
<evidence type="ECO:0000256" key="3">
    <source>
        <dbReference type="ARBA" id="ARBA00023274"/>
    </source>
</evidence>
<evidence type="ECO:0000313" key="7">
    <source>
        <dbReference type="Proteomes" id="UP001314263"/>
    </source>
</evidence>
<proteinExistence type="inferred from homology"/>
<evidence type="ECO:0000313" key="6">
    <source>
        <dbReference type="EMBL" id="CAK0764660.1"/>
    </source>
</evidence>
<dbReference type="HAMAP" id="MF_01371_B">
    <property type="entry name" value="Ribosomal_uL30_B"/>
    <property type="match status" value="1"/>
</dbReference>
<dbReference type="Gene3D" id="3.30.1390.20">
    <property type="entry name" value="Ribosomal protein L30, ferredoxin-like fold domain"/>
    <property type="match status" value="1"/>
</dbReference>
<dbReference type="AlphaFoldDB" id="A0AAV1I1J5"/>
<keyword evidence="3" id="KW-0687">Ribonucleoprotein</keyword>
<reference evidence="6 7" key="1">
    <citation type="submission" date="2023-10" db="EMBL/GenBank/DDBJ databases">
        <authorList>
            <person name="Maclean D."/>
            <person name="Macfadyen A."/>
        </authorList>
    </citation>
    <scope>NUCLEOTIDE SEQUENCE [LARGE SCALE GENOMIC DNA]</scope>
</reference>
<accession>A0AAV1I1J5</accession>
<dbReference type="GO" id="GO:0015934">
    <property type="term" value="C:large ribosomal subunit"/>
    <property type="evidence" value="ECO:0007669"/>
    <property type="project" value="InterPro"/>
</dbReference>
<evidence type="ECO:0000256" key="1">
    <source>
        <dbReference type="ARBA" id="ARBA00007594"/>
    </source>
</evidence>
<dbReference type="CDD" id="cd00355">
    <property type="entry name" value="Ribosomal_L30_like"/>
    <property type="match status" value="1"/>
</dbReference>
<protein>
    <recommendedName>
        <fullName evidence="4">Large ribosomal subunit protein uL30m</fullName>
    </recommendedName>
</protein>
<dbReference type="GO" id="GO:0006412">
    <property type="term" value="P:translation"/>
    <property type="evidence" value="ECO:0007669"/>
    <property type="project" value="InterPro"/>
</dbReference>
<dbReference type="InterPro" id="IPR005996">
    <property type="entry name" value="Ribosomal_uL30_bac-type"/>
</dbReference>
<dbReference type="EMBL" id="CAUYUE010000004">
    <property type="protein sequence ID" value="CAK0764660.1"/>
    <property type="molecule type" value="Genomic_DNA"/>
</dbReference>
<dbReference type="InterPro" id="IPR016082">
    <property type="entry name" value="Ribosomal_uL30_ferredoxin-like"/>
</dbReference>
<organism evidence="6 7">
    <name type="scientific">Coccomyxa viridis</name>
    <dbReference type="NCBI Taxonomy" id="1274662"/>
    <lineage>
        <taxon>Eukaryota</taxon>
        <taxon>Viridiplantae</taxon>
        <taxon>Chlorophyta</taxon>
        <taxon>core chlorophytes</taxon>
        <taxon>Trebouxiophyceae</taxon>
        <taxon>Trebouxiophyceae incertae sedis</taxon>
        <taxon>Coccomyxaceae</taxon>
        <taxon>Coccomyxa</taxon>
    </lineage>
</organism>
<dbReference type="InterPro" id="IPR036919">
    <property type="entry name" value="Ribo_uL30_ferredoxin-like_sf"/>
</dbReference>
<sequence length="93" mass="10485">MSADTVRKLYITLRRSFAGTRETQVRTLQSLGFKYREQTVVQDNTESVRGAILKVRHLVSVETDQAFEARKAAEAAAHAMRPPIRVLHKAMSS</sequence>
<gene>
    <name evidence="6" type="ORF">CVIRNUC_003180</name>
</gene>
<keyword evidence="2" id="KW-0689">Ribosomal protein</keyword>
<dbReference type="Proteomes" id="UP001314263">
    <property type="component" value="Unassembled WGS sequence"/>
</dbReference>
<dbReference type="NCBIfam" id="TIGR01308">
    <property type="entry name" value="rpmD_bact"/>
    <property type="match status" value="1"/>
</dbReference>
<dbReference type="SUPFAM" id="SSF55129">
    <property type="entry name" value="Ribosomal protein L30p/L7e"/>
    <property type="match status" value="1"/>
</dbReference>
<dbReference type="GO" id="GO:0005739">
    <property type="term" value="C:mitochondrion"/>
    <property type="evidence" value="ECO:0007669"/>
    <property type="project" value="TreeGrafter"/>
</dbReference>
<feature type="domain" description="Large ribosomal subunit protein uL30-like ferredoxin-like fold" evidence="5">
    <location>
        <begin position="10"/>
        <end position="59"/>
    </location>
</feature>
<comment type="similarity">
    <text evidence="1">Belongs to the universal ribosomal protein uL30 family.</text>
</comment>